<feature type="compositionally biased region" description="Acidic residues" evidence="2">
    <location>
        <begin position="490"/>
        <end position="509"/>
    </location>
</feature>
<feature type="region of interest" description="Disordered" evidence="2">
    <location>
        <begin position="545"/>
        <end position="626"/>
    </location>
</feature>
<evidence type="ECO:0000259" key="3">
    <source>
        <dbReference type="SMART" id="SM00322"/>
    </source>
</evidence>
<dbReference type="Gene3D" id="1.25.40.180">
    <property type="match status" value="1"/>
</dbReference>
<feature type="compositionally biased region" description="Low complexity" evidence="2">
    <location>
        <begin position="222"/>
        <end position="246"/>
    </location>
</feature>
<feature type="compositionally biased region" description="Basic and acidic residues" evidence="2">
    <location>
        <begin position="554"/>
        <end position="563"/>
    </location>
</feature>
<dbReference type="InterPro" id="IPR004088">
    <property type="entry name" value="KH_dom_type_1"/>
</dbReference>
<organism evidence="4 5">
    <name type="scientific">Plectus sambesii</name>
    <dbReference type="NCBI Taxonomy" id="2011161"/>
    <lineage>
        <taxon>Eukaryota</taxon>
        <taxon>Metazoa</taxon>
        <taxon>Ecdysozoa</taxon>
        <taxon>Nematoda</taxon>
        <taxon>Chromadorea</taxon>
        <taxon>Plectida</taxon>
        <taxon>Plectina</taxon>
        <taxon>Plectoidea</taxon>
        <taxon>Plectidae</taxon>
        <taxon>Plectus</taxon>
    </lineage>
</organism>
<dbReference type="InterPro" id="IPR004087">
    <property type="entry name" value="KH_dom"/>
</dbReference>
<feature type="region of interest" description="Disordered" evidence="2">
    <location>
        <begin position="184"/>
        <end position="256"/>
    </location>
</feature>
<dbReference type="GO" id="GO:0008190">
    <property type="term" value="F:eukaryotic initiation factor 4E binding"/>
    <property type="evidence" value="ECO:0007669"/>
    <property type="project" value="InterPro"/>
</dbReference>
<dbReference type="GO" id="GO:0003723">
    <property type="term" value="F:RNA binding"/>
    <property type="evidence" value="ECO:0007669"/>
    <property type="project" value="UniProtKB-UniRule"/>
</dbReference>
<feature type="compositionally biased region" description="Polar residues" evidence="2">
    <location>
        <begin position="597"/>
        <end position="612"/>
    </location>
</feature>
<dbReference type="WBParaSite" id="PSAMB.scaffold311size57476.g4614.t1">
    <property type="protein sequence ID" value="PSAMB.scaffold311size57476.g4614.t1"/>
    <property type="gene ID" value="PSAMB.scaffold311size57476.g4614"/>
</dbReference>
<feature type="domain" description="K Homology" evidence="3">
    <location>
        <begin position="397"/>
        <end position="468"/>
    </location>
</feature>
<dbReference type="InterPro" id="IPR036612">
    <property type="entry name" value="KH_dom_type_1_sf"/>
</dbReference>
<dbReference type="Pfam" id="PF00013">
    <property type="entry name" value="KH_1"/>
    <property type="match status" value="1"/>
</dbReference>
<name>A0A914W4I7_9BILA</name>
<dbReference type="PANTHER" id="PTHR20849:SF2">
    <property type="entry name" value="EUKARYOTIC TRANSLATION INITIATION FACTOR 4E-BINDING PROTEIN MEXTLI"/>
    <property type="match status" value="1"/>
</dbReference>
<feature type="region of interest" description="Disordered" evidence="2">
    <location>
        <begin position="469"/>
        <end position="522"/>
    </location>
</feature>
<evidence type="ECO:0000313" key="4">
    <source>
        <dbReference type="Proteomes" id="UP000887566"/>
    </source>
</evidence>
<keyword evidence="4" id="KW-1185">Reference proteome</keyword>
<dbReference type="Proteomes" id="UP000887566">
    <property type="component" value="Unplaced"/>
</dbReference>
<dbReference type="GO" id="GO:0034518">
    <property type="term" value="C:RNA cap binding complex"/>
    <property type="evidence" value="ECO:0007669"/>
    <property type="project" value="TreeGrafter"/>
</dbReference>
<protein>
    <submittedName>
        <fullName evidence="5">K Homology domain-containing protein</fullName>
    </submittedName>
</protein>
<dbReference type="GO" id="GO:1901190">
    <property type="term" value="P:regulation of formation of translation initiation ternary complex"/>
    <property type="evidence" value="ECO:0007669"/>
    <property type="project" value="TreeGrafter"/>
</dbReference>
<evidence type="ECO:0000256" key="2">
    <source>
        <dbReference type="SAM" id="MobiDB-lite"/>
    </source>
</evidence>
<dbReference type="Gene3D" id="3.30.1370.10">
    <property type="entry name" value="K Homology domain, type 1"/>
    <property type="match status" value="1"/>
</dbReference>
<evidence type="ECO:0000313" key="5">
    <source>
        <dbReference type="WBParaSite" id="PSAMB.scaffold311size57476.g4614.t1"/>
    </source>
</evidence>
<dbReference type="PROSITE" id="PS50084">
    <property type="entry name" value="KH_TYPE_1"/>
    <property type="match status" value="1"/>
</dbReference>
<reference evidence="5" key="1">
    <citation type="submission" date="2022-11" db="UniProtKB">
        <authorList>
            <consortium name="WormBaseParasite"/>
        </authorList>
    </citation>
    <scope>IDENTIFICATION</scope>
</reference>
<dbReference type="PANTHER" id="PTHR20849">
    <property type="entry name" value="EUKARYOTIC TRANSLATION INITIATION FACTOR 4E-BINDING PROTEIN MEXTLI"/>
    <property type="match status" value="1"/>
</dbReference>
<feature type="compositionally biased region" description="Polar residues" evidence="2">
    <location>
        <begin position="18"/>
        <end position="46"/>
    </location>
</feature>
<accession>A0A914W4I7</accession>
<feature type="region of interest" description="Disordered" evidence="2">
    <location>
        <begin position="1"/>
        <end position="72"/>
    </location>
</feature>
<dbReference type="GO" id="GO:0045727">
    <property type="term" value="P:positive regulation of translation"/>
    <property type="evidence" value="ECO:0007669"/>
    <property type="project" value="InterPro"/>
</dbReference>
<sequence length="703" mass="75941">MMMTSISDRIETAVVDPSTAQSADDVQLGNSATTAGTNMSSTTPAQRSKPRPLKLASNGPPVSSFMQSSSNNLPQQSMTVEELLELTHQINNAVKAGQFNAQLANQIFRLCQQLKISGECMEQSHRNDLNRVFVSLRQACCRDNGHLGTPCRLKIMELVELRAMGWRPSLAHSQYYLNRTTASPQEYHPHMNGQQQQQPQLQQQPQQYHMMQSTPIAPVRTQLPSHPQQQQQQQQQYPPRPSQSDSGDPAMVAGATPVSAPPFGAIPINPFGAFAPAGPPHMFGMTNIDLSASHPGPQMMPAVSQQSMAPTSYYLIPAPGAWPQTMIAAGPGMLPPPASPIGGPPPPQAFAGPPPAHSVIAQQQQPVGTSEPEASWPRGAVTKASKFSKPQKVPGKAQYRDEITIRNADSGKIMGVKGRRVAVVEELSKTIISFQKVAQGAKERSLTITGNSEETIEFAKKLIDETIRRNVSPNRPEGASDDFSNRAETRDDDDDEDFPEDDEGDEAEGDMGIQIETGEDGTLKLSCADPAVLQAAQAALSQYLNKAGQQRKVLTPEEKELRKERRKSMPIRAQSTTDSKEVTAQGISRSRDGQRRGSISNGSNSAGVNSPETAAPLGSDSPNWRALAKSTPNLVAALEPKKEPRVTAVYSREMLLRCAQSPLVNEAVPGKIAAIAKDAADIMRPTGAKLGEYERQRAAAAQS</sequence>
<evidence type="ECO:0000256" key="1">
    <source>
        <dbReference type="PROSITE-ProRule" id="PRU00117"/>
    </source>
</evidence>
<dbReference type="SUPFAM" id="SSF54791">
    <property type="entry name" value="Eukaryotic type KH-domain (KH-domain type I)"/>
    <property type="match status" value="1"/>
</dbReference>
<keyword evidence="1" id="KW-0694">RNA-binding</keyword>
<proteinExistence type="predicted"/>
<dbReference type="GO" id="GO:0005737">
    <property type="term" value="C:cytoplasm"/>
    <property type="evidence" value="ECO:0007669"/>
    <property type="project" value="TreeGrafter"/>
</dbReference>
<dbReference type="AlphaFoldDB" id="A0A914W4I7"/>
<dbReference type="SMART" id="SM00322">
    <property type="entry name" value="KH"/>
    <property type="match status" value="1"/>
</dbReference>
<feature type="compositionally biased region" description="Polar residues" evidence="2">
    <location>
        <begin position="60"/>
        <end position="72"/>
    </location>
</feature>
<dbReference type="InterPro" id="IPR040160">
    <property type="entry name" value="Mxt"/>
</dbReference>
<dbReference type="CDD" id="cd22454">
    <property type="entry name" value="KH-I_Mextli_like"/>
    <property type="match status" value="1"/>
</dbReference>
<dbReference type="GO" id="GO:0003743">
    <property type="term" value="F:translation initiation factor activity"/>
    <property type="evidence" value="ECO:0007669"/>
    <property type="project" value="TreeGrafter"/>
</dbReference>
<feature type="compositionally biased region" description="Low complexity" evidence="2">
    <location>
        <begin position="194"/>
        <end position="207"/>
    </location>
</feature>